<name>A0ABS7G3F4_9ACTN</name>
<feature type="chain" id="PRO_5045525014" evidence="1">
    <location>
        <begin position="32"/>
        <end position="330"/>
    </location>
</feature>
<sequence>MTASTPPRPARRRPALAAALAAALLTTAAGACSSGGGGGDGALRIVINPATPPALPLIAEKNGDFTANGVKAKITTLPSTSITTFAPALGRQYDIAWGTPADVIAAKAKGHDIKVVAAAYADGRDHEQAQVFAAKKGGVTALSGLAGKRIATPSLSGTLYLSVLTALRKNGVDPKKATLVEVPFPNMLDQLNAGRVDAVATIQPFIGAVKAAGHTPLGDPFLSIATPAVAGMWIADRAWAEKNPARVASFVKSLDAADAWATAHPADARAFLAAALKLPPQVMAKVPLPDWQSAVTPEALKPWIDAVAAAGQVNGKLPAPADLILTPQPK</sequence>
<evidence type="ECO:0000256" key="1">
    <source>
        <dbReference type="SAM" id="SignalP"/>
    </source>
</evidence>
<feature type="domain" description="SsuA/THI5-like" evidence="2">
    <location>
        <begin position="57"/>
        <end position="268"/>
    </location>
</feature>
<gene>
    <name evidence="3" type="ORF">K1Y72_32995</name>
</gene>
<dbReference type="RefSeq" id="WP_220170453.1">
    <property type="nucleotide sequence ID" value="NZ_JAIBOA010000031.1"/>
</dbReference>
<dbReference type="EMBL" id="JAIBOA010000031">
    <property type="protein sequence ID" value="MBW8487217.1"/>
    <property type="molecule type" value="Genomic_DNA"/>
</dbReference>
<keyword evidence="4" id="KW-1185">Reference proteome</keyword>
<proteinExistence type="predicted"/>
<dbReference type="Pfam" id="PF09084">
    <property type="entry name" value="NMT1"/>
    <property type="match status" value="1"/>
</dbReference>
<dbReference type="SUPFAM" id="SSF53850">
    <property type="entry name" value="Periplasmic binding protein-like II"/>
    <property type="match status" value="1"/>
</dbReference>
<evidence type="ECO:0000259" key="2">
    <source>
        <dbReference type="Pfam" id="PF09084"/>
    </source>
</evidence>
<protein>
    <submittedName>
        <fullName evidence="3">ABC transporter substrate-binding protein</fullName>
    </submittedName>
</protein>
<reference evidence="3 4" key="1">
    <citation type="submission" date="2021-07" db="EMBL/GenBank/DDBJ databases">
        <title>Actinomadura sp. PM05-2 isolated from lichen.</title>
        <authorList>
            <person name="Somphong A."/>
            <person name="Phongsopitanun W."/>
            <person name="Tanasupawat S."/>
            <person name="Peongsungnone V."/>
        </authorList>
    </citation>
    <scope>NUCLEOTIDE SEQUENCE [LARGE SCALE GENOMIC DNA]</scope>
    <source>
        <strain evidence="3 4">PM05-2</strain>
    </source>
</reference>
<dbReference type="PANTHER" id="PTHR30024">
    <property type="entry name" value="ALIPHATIC SULFONATES-BINDING PROTEIN-RELATED"/>
    <property type="match status" value="1"/>
</dbReference>
<feature type="signal peptide" evidence="1">
    <location>
        <begin position="1"/>
        <end position="31"/>
    </location>
</feature>
<dbReference type="InterPro" id="IPR015168">
    <property type="entry name" value="SsuA/THI5"/>
</dbReference>
<comment type="caution">
    <text evidence="3">The sequence shown here is derived from an EMBL/GenBank/DDBJ whole genome shotgun (WGS) entry which is preliminary data.</text>
</comment>
<accession>A0ABS7G3F4</accession>
<evidence type="ECO:0000313" key="4">
    <source>
        <dbReference type="Proteomes" id="UP000774570"/>
    </source>
</evidence>
<dbReference type="Gene3D" id="3.40.190.10">
    <property type="entry name" value="Periplasmic binding protein-like II"/>
    <property type="match status" value="2"/>
</dbReference>
<evidence type="ECO:0000313" key="3">
    <source>
        <dbReference type="EMBL" id="MBW8487217.1"/>
    </source>
</evidence>
<dbReference type="Proteomes" id="UP000774570">
    <property type="component" value="Unassembled WGS sequence"/>
</dbReference>
<organism evidence="3 4">
    <name type="scientific">Actinomadura parmotrematis</name>
    <dbReference type="NCBI Taxonomy" id="2864039"/>
    <lineage>
        <taxon>Bacteria</taxon>
        <taxon>Bacillati</taxon>
        <taxon>Actinomycetota</taxon>
        <taxon>Actinomycetes</taxon>
        <taxon>Streptosporangiales</taxon>
        <taxon>Thermomonosporaceae</taxon>
        <taxon>Actinomadura</taxon>
    </lineage>
</organism>
<keyword evidence="1" id="KW-0732">Signal</keyword>